<dbReference type="InterPro" id="IPR019438">
    <property type="entry name" value="Q_salvage"/>
</dbReference>
<dbReference type="PANTHER" id="PTHR21314">
    <property type="entry name" value="QUEUOSINE 5'-PHOSPHATE N-GLYCOSYLASE_HYDROLASE-RELATED"/>
    <property type="match status" value="1"/>
</dbReference>
<evidence type="ECO:0000256" key="3">
    <source>
        <dbReference type="ARBA" id="ARBA00035306"/>
    </source>
</evidence>
<dbReference type="Proteomes" id="UP000694888">
    <property type="component" value="Unplaced"/>
</dbReference>
<keyword evidence="7" id="KW-1185">Reference proteome</keyword>
<evidence type="ECO:0000256" key="1">
    <source>
        <dbReference type="ARBA" id="ARBA00022801"/>
    </source>
</evidence>
<evidence type="ECO:0000256" key="4">
    <source>
        <dbReference type="ARBA" id="ARBA00035393"/>
    </source>
</evidence>
<evidence type="ECO:0000256" key="6">
    <source>
        <dbReference type="RuleBase" id="RU365002"/>
    </source>
</evidence>
<dbReference type="Pfam" id="PF10343">
    <property type="entry name" value="Q_salvage"/>
    <property type="match status" value="1"/>
</dbReference>
<evidence type="ECO:0000313" key="8">
    <source>
        <dbReference type="RefSeq" id="XP_005112840.1"/>
    </source>
</evidence>
<dbReference type="PANTHER" id="PTHR21314:SF0">
    <property type="entry name" value="QUEUOSINE 5'-PHOSPHATE N-GLYCOSYLASE_HYDROLASE"/>
    <property type="match status" value="1"/>
</dbReference>
<protein>
    <recommendedName>
        <fullName evidence="3 6">Queuosine 5'-phosphate N-glycosylase/hydrolase</fullName>
        <ecNumber evidence="6">3.2.2.-</ecNumber>
    </recommendedName>
    <alternativeName>
        <fullName evidence="4 6">Queuosine-nucleotide N-glycosylase/hydrolase</fullName>
    </alternativeName>
</protein>
<dbReference type="RefSeq" id="XP_005112840.1">
    <property type="nucleotide sequence ID" value="XM_005112783.3"/>
</dbReference>
<dbReference type="GeneID" id="101851009"/>
<accession>A0ABM0KAG8</accession>
<dbReference type="EC" id="3.2.2.-" evidence="6"/>
<evidence type="ECO:0000313" key="7">
    <source>
        <dbReference type="Proteomes" id="UP000694888"/>
    </source>
</evidence>
<evidence type="ECO:0000256" key="5">
    <source>
        <dbReference type="ARBA" id="ARBA00048204"/>
    </source>
</evidence>
<reference evidence="8" key="1">
    <citation type="submission" date="2025-08" db="UniProtKB">
        <authorList>
            <consortium name="RefSeq"/>
        </authorList>
    </citation>
    <scope>IDENTIFICATION</scope>
</reference>
<sequence length="386" mass="44197">MTALRLSVQKLRARLLRRLPVLTTAFIRVQPTAERFLSAKTSTTMDGVMGARDSGRFVTENSKDVFVNDDGVEKLAKILYEKVKCGDFNVTMWRKHELNPQGMDEDAVNWVFVSAVLNFSFWSQKPTDRFAVTYKDKQHTGYWSLCAAMNRALDEGIPFTTASYYATVDLDTMKKIFRSDNEFEIPMLEERVRVLNEAGKVLLEKYNGSFANVIKEAGKSAQALLRIVVNNFPSFQDVAEFSGKKVGIYKRVQILIGDVWGCCEGKGLGEFDDIDTITMFADYRIPQALVFYGVLKYSDSLMEKLKQVPLLKSGERIEVEIRGVSLWACELVRDKILELLKADREKDVSSYDVNAILVDHYLWDVRRELADQMMDIPFHRCRGIFY</sequence>
<keyword evidence="1 6" id="KW-0378">Hydrolase</keyword>
<gene>
    <name evidence="8" type="primary">LOC101851009</name>
</gene>
<comment type="similarity">
    <text evidence="2 6">Belongs to the QNG1 protein family.</text>
</comment>
<comment type="function">
    <text evidence="6">Catalyzes the hydrolysis of queuosine 5'-phosphate, releasing the nucleobase queuine (q). Is required for salvage of queuine from exogenous queuosine (Q) that is imported and then converted to queuosine 5'-phosphate intracellularly.</text>
</comment>
<name>A0ABM0KAG8_APLCA</name>
<evidence type="ECO:0000256" key="2">
    <source>
        <dbReference type="ARBA" id="ARBA00035119"/>
    </source>
</evidence>
<comment type="catalytic activity">
    <reaction evidence="5 6">
        <text>queuosine 5'-phosphate + H2O = queuine + D-ribose 5-phosphate</text>
        <dbReference type="Rhea" id="RHEA:75387"/>
        <dbReference type="ChEBI" id="CHEBI:15377"/>
        <dbReference type="ChEBI" id="CHEBI:17433"/>
        <dbReference type="ChEBI" id="CHEBI:78346"/>
        <dbReference type="ChEBI" id="CHEBI:194371"/>
    </reaction>
    <physiologicalReaction direction="left-to-right" evidence="5 6">
        <dbReference type="Rhea" id="RHEA:75388"/>
    </physiologicalReaction>
</comment>
<proteinExistence type="inferred from homology"/>
<organism evidence="7 8">
    <name type="scientific">Aplysia californica</name>
    <name type="common">California sea hare</name>
    <dbReference type="NCBI Taxonomy" id="6500"/>
    <lineage>
        <taxon>Eukaryota</taxon>
        <taxon>Metazoa</taxon>
        <taxon>Spiralia</taxon>
        <taxon>Lophotrochozoa</taxon>
        <taxon>Mollusca</taxon>
        <taxon>Gastropoda</taxon>
        <taxon>Heterobranchia</taxon>
        <taxon>Euthyneura</taxon>
        <taxon>Tectipleura</taxon>
        <taxon>Aplysiida</taxon>
        <taxon>Aplysioidea</taxon>
        <taxon>Aplysiidae</taxon>
        <taxon>Aplysia</taxon>
    </lineage>
</organism>